<evidence type="ECO:0000313" key="4">
    <source>
        <dbReference type="EMBL" id="BBY91284.1"/>
    </source>
</evidence>
<dbReference type="SUPFAM" id="SSF48452">
    <property type="entry name" value="TPR-like"/>
    <property type="match status" value="1"/>
</dbReference>
<dbReference type="PANTHER" id="PTHR16305:SF28">
    <property type="entry name" value="GUANYLATE CYCLASE DOMAIN-CONTAINING PROTEIN"/>
    <property type="match status" value="1"/>
</dbReference>
<dbReference type="InterPro" id="IPR041664">
    <property type="entry name" value="AAA_16"/>
</dbReference>
<dbReference type="InterPro" id="IPR011990">
    <property type="entry name" value="TPR-like_helical_dom_sf"/>
</dbReference>
<dbReference type="SUPFAM" id="SSF55073">
    <property type="entry name" value="Nucleotide cyclase"/>
    <property type="match status" value="1"/>
</dbReference>
<evidence type="ECO:0000259" key="3">
    <source>
        <dbReference type="PROSITE" id="PS50125"/>
    </source>
</evidence>
<organism evidence="4 5">
    <name type="scientific">Mycobacterium gallinarum</name>
    <dbReference type="NCBI Taxonomy" id="39689"/>
    <lineage>
        <taxon>Bacteria</taxon>
        <taxon>Bacillati</taxon>
        <taxon>Actinomycetota</taxon>
        <taxon>Actinomycetes</taxon>
        <taxon>Mycobacteriales</taxon>
        <taxon>Mycobacteriaceae</taxon>
        <taxon>Mycobacterium</taxon>
    </lineage>
</organism>
<dbReference type="SMART" id="SM00044">
    <property type="entry name" value="CYCc"/>
    <property type="match status" value="1"/>
</dbReference>
<dbReference type="KEGG" id="mgau:MGALJ_09530"/>
<name>A0A9W4FDV4_9MYCO</name>
<proteinExistence type="predicted"/>
<dbReference type="SUPFAM" id="SSF54427">
    <property type="entry name" value="NTF2-like"/>
    <property type="match status" value="4"/>
</dbReference>
<evidence type="ECO:0000256" key="1">
    <source>
        <dbReference type="ARBA" id="ARBA00022741"/>
    </source>
</evidence>
<dbReference type="Gene3D" id="3.40.50.300">
    <property type="entry name" value="P-loop containing nucleotide triphosphate hydrolases"/>
    <property type="match status" value="1"/>
</dbReference>
<dbReference type="GO" id="GO:0004016">
    <property type="term" value="F:adenylate cyclase activity"/>
    <property type="evidence" value="ECO:0007669"/>
    <property type="project" value="TreeGrafter"/>
</dbReference>
<evidence type="ECO:0000256" key="2">
    <source>
        <dbReference type="ARBA" id="ARBA00022840"/>
    </source>
</evidence>
<accession>A0A9W4FDV4</accession>
<gene>
    <name evidence="4" type="ORF">MGALJ_09530</name>
</gene>
<dbReference type="InterPro" id="IPR025874">
    <property type="entry name" value="DZR"/>
</dbReference>
<dbReference type="GO" id="GO:0005737">
    <property type="term" value="C:cytoplasm"/>
    <property type="evidence" value="ECO:0007669"/>
    <property type="project" value="TreeGrafter"/>
</dbReference>
<sequence length="2998" mass="332018">MAESRRNCASCGAHNEEDARFCEACGASLARICATCGVEASATARFCRGCGAPLGQSTGVPDTPDAAPVRKTVTVMFADLAGSTSFEERVDAETAREVIGDYHDLLRRVAQRHRAGVTKYIGDGFMAVWGVPEIGPEDAVRAVDAAVELQERFVGLATRVTENHGVELALRVAVNTGEVVVGVGDADLVGDALNVGARLESECPRGGVVVGEETWRATRGHYDYESLGEVQVKGRSAPVAVYQWLGRRSDSTDAAPFVGRRSELQRLQTAMNGALSARSARLVTVVGDPGVGKSRLAAKFTVAQTGARVIEARCDLEGTVAMAPLIEILRAVDLETEIPAGVPERDRLLRDLGGLATGEAGSVEENFWALRRFVEVLATEGPTVLVLDDIQWADTLLLDFIEHLMEWTADVPVFVLALARPELRELRPELVSVGRFVSEAVHLSGLDPDATAELAANVLGAAQLPDELLRRLPSSTGGNPLFVRELVGMLAHDGVLIEEQAGWRLTIDVDAIAVPPTIHALLASRLERLAAADRRILEIASVVGSEFSIGAVRALAGGSGAGVTLSLNRLRRLELAQPSGAYIGDEAVWRFHHVLIRDVAYRRLLKSDRADLHERLAQWVETGGQSVAFDSDEMIARHLEAAHSYRSQLGPLDSRSHELAVRSAQHYAASARRALDRDELVSAGTQAARGAALAASDETLHADLLLIGCEAFLSAGDVTAGAPLVDELERIADDALAPWATCYRCQFVIYTDPERLLEVEARLHEAIDEFGRRTDHAGLAKAHRVRAGARGRLGRIGASEIDLFEALIAARESGDHRQITAALGAAPGAALWGPSPVPKAGGRCLDVVRMQRMTTAAPSLEATSLRHLAVLELLRGRPDKARTMLANARQVVADLGLRHGVMETELFAGIIESMEGDPVAAEPHFRTALEGLDALGVGADAGQAAALLARSVLAQGRLEEADRHAAESERLAGRNLKTAIAWRAVRAEIFAAQGRHADAVAMAREAVAVAAGTDLVLDHAEACLALSRVLATAGDTKGANSARDDAEALYAAKEVTARVGRADELAVSRPATDVDTGSRRLAVSNQSSEVMPDYIRALQTHDIDGALRHFSQEFVYEDHRRLSGGPIVGLGAIRPTLERISEQYTRFDFHVVAVRGQHSHLMWERRSDDDGNETTNLYVTETGDDGLVQFHARFDEDDFEGAYRELDRRYYAGEGAEFAEGGATAAEWTVAFNHLDYDTLFNELTASDFRVENRSRSAFPDRSASEYRTTLEELDAMVDSVRGWISVMRWFSPNYCVARCVRDAVGHDGEQFTWNFLIAFEFRDGRVASMCEFEIDDEEAAFAYVANKVRASTDRLRISNRASELAEVASQALQAHDVDALRVDPSENFVYDDRRRISGDPIEGAADLHAATERILRSYPHTEWRTMAVRGDRLEMHSSRLWDDAGNEAITLNVMEFDDAGRLEYFGRFDEDDFEGAYRELDRRYYTGEGAPYAEAGVVGTEWVIAVSRGDYTKAFGELIEPNAGFENRSRSAFPDPLVSDRKESYEDLSNMVAATRSWPSVIHWLSPTLAIGRFEREAIGRDGERYSWVWILVTQSRGGRLGSSCLFELDDEDAAFAYAEERMQSGRTRLAVRNQSSETIDGFLDRIRAHDVAGATAFYQEHFVYDDRRRLSGDPVKGRDAMREGITRVFEHYSEFAFRVLAVRGRCLHLVWNRLSDRDGNESTTFHVVEVGDDGKITYHGRFDDDDFDGASRELDRRYYAGEGAPFAKNGLPASEAPRAMSRDDFDMLFSELASQDLRVETRSRRAFPDRTANDLRAGFEELNTMVTSTRTWNSVVAWLSPNCSVTRLEREATGADGETYQWSMILVTEHRDGLVTSICEFDPDDEDGAFACAEELVRAQSGRLAVRNQSSGTIDGFLGAMRAHDVERAIAHYSDEFVYDDHRRLSGDPIESRDAMRAGIARHLAQFTEYQFDVVAVRGERLHLVSSVASDMDGNSTSGLTVFEVDDGLIVYHGRFDEDDFDRAYREFERRYYAGAGASFARSAATATQAIIALNANDFHLLLGELCTPDMRVENRTRSAFPEGSVTDLRTSFGQLGSMVTSMRTWLSAVTWLSPDWAVVRFERDAVGSNGERYSSTRVLMIGFRDGRMASMCQFELEDEDAAFAYAEERAQATSSRLAPTNRARETVFGILDAGRAKDVDSMSAAYDDAFVYDDRRHISGDPIRDPATLRRVQEQIVEQYSNFDGRTIAVRGERLHLGWGRWSSDSGFETTHLYLHEVDGGGRIVYEGRFDEDDFDGAYRELEQRYYRGEGAEFAAGGLTTTDYSITANQGDLDRLFGELTAAGFRVENHTRSGFPNRSAADFRASLDDLSNMMESVRTWSSAICWLSPTWSVARQEREAVGQGGELFSWTRLMASEVVDGQVKSIAEFEPDDEDAAFAYAEEKVRANPSRLAVVNRAKRTWDSIDRAGQARDLDGLAAFYSKSLVYEDRRRLSGGKIEDMRTAFERVAQDYTQLDMRSLAVRGERLHLGYGLYRNDSGFESSSLWVHEVDDEGIIVYLCRFDEDDFESAYRELEERYYAGEGVAFAAVGTTPTEVVIALNRGDFDKVFDELAVSDAPVVNRSRLPFPDRSADFLRTSFADLEAMVTSTRTWFSALCWVSEVWTVVRFEREAVGADGEQYAWTHLVVLEIRCDRIASMCEFELDDEDAAFAYVQDRILETPSRLAVDNRASRVWQSVGDAMNAHDADAVAARFFDSYVYDDHWALGGDTPGDIRAGLERVFEQYSHFEGRCLAVRGDTVQLASAHWSNDDGYETDYLHVTEINDDGLIVYYGRFGEDDFENAYRELERRYCSGEGAEFAEVAAVGAEYLIGLNKGDFDRVFTELTAPGMIVENRTRSGFPDRSVTEFRASYEELSEVAGPSRSWNAAECWLSTTCGVVRSEREARGHDGGHYAWTRLIVFEFGDGRCTHICEFEPDDEAAAFAYAEERVRQAQQR</sequence>
<dbReference type="Proteomes" id="UP000465785">
    <property type="component" value="Chromosome"/>
</dbReference>
<dbReference type="Gene3D" id="3.30.70.1230">
    <property type="entry name" value="Nucleotide cyclase"/>
    <property type="match status" value="1"/>
</dbReference>
<dbReference type="RefSeq" id="WP_163726761.1">
    <property type="nucleotide sequence ID" value="NZ_AP022601.1"/>
</dbReference>
<dbReference type="PANTHER" id="PTHR16305">
    <property type="entry name" value="TESTICULAR SOLUBLE ADENYLYL CYCLASE"/>
    <property type="match status" value="1"/>
</dbReference>
<keyword evidence="5" id="KW-1185">Reference proteome</keyword>
<evidence type="ECO:0000313" key="5">
    <source>
        <dbReference type="Proteomes" id="UP000465785"/>
    </source>
</evidence>
<dbReference type="Pfam" id="PF00211">
    <property type="entry name" value="Guanylate_cyc"/>
    <property type="match status" value="1"/>
</dbReference>
<dbReference type="SUPFAM" id="SSF52540">
    <property type="entry name" value="P-loop containing nucleoside triphosphate hydrolases"/>
    <property type="match status" value="1"/>
</dbReference>
<keyword evidence="1" id="KW-0547">Nucleotide-binding</keyword>
<dbReference type="InterPro" id="IPR029787">
    <property type="entry name" value="Nucleotide_cyclase"/>
</dbReference>
<dbReference type="Gene3D" id="1.25.40.10">
    <property type="entry name" value="Tetratricopeptide repeat domain"/>
    <property type="match status" value="1"/>
</dbReference>
<feature type="domain" description="Guanylate cyclase" evidence="3">
    <location>
        <begin position="74"/>
        <end position="200"/>
    </location>
</feature>
<dbReference type="GO" id="GO:0009190">
    <property type="term" value="P:cyclic nucleotide biosynthetic process"/>
    <property type="evidence" value="ECO:0007669"/>
    <property type="project" value="InterPro"/>
</dbReference>
<dbReference type="PROSITE" id="PS50125">
    <property type="entry name" value="GUANYLATE_CYCLASE_2"/>
    <property type="match status" value="1"/>
</dbReference>
<dbReference type="Pfam" id="PF12773">
    <property type="entry name" value="DZR"/>
    <property type="match status" value="1"/>
</dbReference>
<dbReference type="Pfam" id="PF13191">
    <property type="entry name" value="AAA_16"/>
    <property type="match status" value="1"/>
</dbReference>
<dbReference type="CDD" id="cd07302">
    <property type="entry name" value="CHD"/>
    <property type="match status" value="1"/>
</dbReference>
<dbReference type="InterPro" id="IPR037401">
    <property type="entry name" value="SnoaL-like"/>
</dbReference>
<dbReference type="GO" id="GO:0005524">
    <property type="term" value="F:ATP binding"/>
    <property type="evidence" value="ECO:0007669"/>
    <property type="project" value="UniProtKB-KW"/>
</dbReference>
<reference evidence="4 5" key="1">
    <citation type="journal article" date="2019" name="Emerg. Microbes Infect.">
        <title>Comprehensive subspecies identification of 175 nontuberculous mycobacteria species based on 7547 genomic profiles.</title>
        <authorList>
            <person name="Matsumoto Y."/>
            <person name="Kinjo T."/>
            <person name="Motooka D."/>
            <person name="Nabeya D."/>
            <person name="Jung N."/>
            <person name="Uechi K."/>
            <person name="Horii T."/>
            <person name="Iida T."/>
            <person name="Fujita J."/>
            <person name="Nakamura S."/>
        </authorList>
    </citation>
    <scope>NUCLEOTIDE SEQUENCE [LARGE SCALE GENOMIC DNA]</scope>
    <source>
        <strain evidence="4 5">JCM 6399</strain>
    </source>
</reference>
<dbReference type="EMBL" id="AP022601">
    <property type="protein sequence ID" value="BBY91284.1"/>
    <property type="molecule type" value="Genomic_DNA"/>
</dbReference>
<dbReference type="InterPro" id="IPR032710">
    <property type="entry name" value="NTF2-like_dom_sf"/>
</dbReference>
<dbReference type="Pfam" id="PF12680">
    <property type="entry name" value="SnoaL_2"/>
    <property type="match status" value="1"/>
</dbReference>
<dbReference type="Gene3D" id="3.10.450.50">
    <property type="match status" value="4"/>
</dbReference>
<protein>
    <recommendedName>
        <fullName evidence="3">Guanylate cyclase domain-containing protein</fullName>
    </recommendedName>
</protein>
<dbReference type="GO" id="GO:0035556">
    <property type="term" value="P:intracellular signal transduction"/>
    <property type="evidence" value="ECO:0007669"/>
    <property type="project" value="InterPro"/>
</dbReference>
<dbReference type="InterPro" id="IPR027417">
    <property type="entry name" value="P-loop_NTPase"/>
</dbReference>
<keyword evidence="2" id="KW-0067">ATP-binding</keyword>
<dbReference type="InterPro" id="IPR001054">
    <property type="entry name" value="A/G_cyclase"/>
</dbReference>